<sequence length="282" mass="31717">FVRGDIADAEVVTPLVEKADYVVNFAAETHVDRSIEDQSKLIRANIEGPLTLLNAARKHPVKRFIQVGTDEVYGEVMGDPVTEEAPLHPRNPYSAAKVGGDAMAMAYHATFGLPVVVTRCSNNYGPYQYPEKMIPLFTTNAMVDKSLPVYGSGKNQRDWIHVADHCRALDAILAADADQVDGEIFNIGAGNEKDVLQIADIILSTLDKPKSLLEHVTDRLGHDRRYALSPAKIKERLGFVPEIEFEDGLPQTIHWYVENKDWWERIKSGEFLKYYDQMYGKR</sequence>
<dbReference type="Gene3D" id="3.90.25.10">
    <property type="entry name" value="UDP-galactose 4-epimerase, domain 1"/>
    <property type="match status" value="1"/>
</dbReference>
<reference evidence="2 3" key="1">
    <citation type="submission" date="2020-03" db="EMBL/GenBank/DDBJ databases">
        <title>Metabolic flexibility allows generalist bacteria to become dominant in a frequently disturbed ecosystem.</title>
        <authorList>
            <person name="Chen Y.-J."/>
            <person name="Leung P.M."/>
            <person name="Bay S.K."/>
            <person name="Hugenholtz P."/>
            <person name="Kessler A.J."/>
            <person name="Shelley G."/>
            <person name="Waite D.W."/>
            <person name="Cook P.L."/>
            <person name="Greening C."/>
        </authorList>
    </citation>
    <scope>NUCLEOTIDE SEQUENCE [LARGE SCALE GENOMIC DNA]</scope>
    <source>
        <strain evidence="2">SS_bin_28</strain>
    </source>
</reference>
<dbReference type="Proteomes" id="UP000547674">
    <property type="component" value="Unassembled WGS sequence"/>
</dbReference>
<organism evidence="2 3">
    <name type="scientific">Eiseniibacteriota bacterium</name>
    <dbReference type="NCBI Taxonomy" id="2212470"/>
    <lineage>
        <taxon>Bacteria</taxon>
        <taxon>Candidatus Eiseniibacteriota</taxon>
    </lineage>
</organism>
<feature type="non-terminal residue" evidence="2">
    <location>
        <position position="1"/>
    </location>
</feature>
<gene>
    <name evidence="2" type="ORF">HKN21_09010</name>
</gene>
<feature type="domain" description="NAD(P)-binding" evidence="1">
    <location>
        <begin position="1"/>
        <end position="251"/>
    </location>
</feature>
<dbReference type="InterPro" id="IPR036291">
    <property type="entry name" value="NAD(P)-bd_dom_sf"/>
</dbReference>
<dbReference type="InterPro" id="IPR016040">
    <property type="entry name" value="NAD(P)-bd_dom"/>
</dbReference>
<comment type="caution">
    <text evidence="2">The sequence shown here is derived from an EMBL/GenBank/DDBJ whole genome shotgun (WGS) entry which is preliminary data.</text>
</comment>
<proteinExistence type="predicted"/>
<name>A0A7Y2E807_UNCEI</name>
<evidence type="ECO:0000313" key="3">
    <source>
        <dbReference type="Proteomes" id="UP000547674"/>
    </source>
</evidence>
<dbReference type="EMBL" id="JABDJR010000358">
    <property type="protein sequence ID" value="NNF06888.1"/>
    <property type="molecule type" value="Genomic_DNA"/>
</dbReference>
<accession>A0A7Y2E807</accession>
<dbReference type="SUPFAM" id="SSF51735">
    <property type="entry name" value="NAD(P)-binding Rossmann-fold domains"/>
    <property type="match status" value="1"/>
</dbReference>
<dbReference type="AlphaFoldDB" id="A0A7Y2E807"/>
<protein>
    <submittedName>
        <fullName evidence="2">NAD-dependent epimerase/dehydratase family protein</fullName>
    </submittedName>
</protein>
<evidence type="ECO:0000313" key="2">
    <source>
        <dbReference type="EMBL" id="NNF06888.1"/>
    </source>
</evidence>
<dbReference type="PANTHER" id="PTHR43000">
    <property type="entry name" value="DTDP-D-GLUCOSE 4,6-DEHYDRATASE-RELATED"/>
    <property type="match status" value="1"/>
</dbReference>
<dbReference type="Gene3D" id="3.40.50.720">
    <property type="entry name" value="NAD(P)-binding Rossmann-like Domain"/>
    <property type="match status" value="1"/>
</dbReference>
<dbReference type="Pfam" id="PF16363">
    <property type="entry name" value="GDP_Man_Dehyd"/>
    <property type="match status" value="1"/>
</dbReference>
<evidence type="ECO:0000259" key="1">
    <source>
        <dbReference type="Pfam" id="PF16363"/>
    </source>
</evidence>